<keyword evidence="2" id="KW-1185">Reference proteome</keyword>
<accession>A0A918GES2</accession>
<proteinExistence type="predicted"/>
<name>A0A918GES2_9ACTN</name>
<protein>
    <submittedName>
        <fullName evidence="1">Uncharacterized protein</fullName>
    </submittedName>
</protein>
<sequence>MVWSLHLLDGDATLGQSVQGDEWGAYITLLRTSETNMGSPTGRESEGDITGARWGLSGAEAVLKLRAVRANGDFDAYWTWHQQQEFIRNHQTRYRDQVIPTA</sequence>
<dbReference type="AlphaFoldDB" id="A0A918GES2"/>
<dbReference type="EMBL" id="BMTL01000075">
    <property type="protein sequence ID" value="GGS31639.1"/>
    <property type="molecule type" value="Genomic_DNA"/>
</dbReference>
<evidence type="ECO:0000313" key="1">
    <source>
        <dbReference type="EMBL" id="GGS31639.1"/>
    </source>
</evidence>
<dbReference type="Proteomes" id="UP000606194">
    <property type="component" value="Unassembled WGS sequence"/>
</dbReference>
<organism evidence="1 2">
    <name type="scientific">Streptomyces humidus</name>
    <dbReference type="NCBI Taxonomy" id="52259"/>
    <lineage>
        <taxon>Bacteria</taxon>
        <taxon>Bacillati</taxon>
        <taxon>Actinomycetota</taxon>
        <taxon>Actinomycetes</taxon>
        <taxon>Kitasatosporales</taxon>
        <taxon>Streptomycetaceae</taxon>
        <taxon>Streptomyces</taxon>
    </lineage>
</organism>
<gene>
    <name evidence="1" type="ORF">GCM10010269_82620</name>
</gene>
<evidence type="ECO:0000313" key="2">
    <source>
        <dbReference type="Proteomes" id="UP000606194"/>
    </source>
</evidence>
<reference evidence="1" key="1">
    <citation type="journal article" date="2014" name="Int. J. Syst. Evol. Microbiol.">
        <title>Complete genome sequence of Corynebacterium casei LMG S-19264T (=DSM 44701T), isolated from a smear-ripened cheese.</title>
        <authorList>
            <consortium name="US DOE Joint Genome Institute (JGI-PGF)"/>
            <person name="Walter F."/>
            <person name="Albersmeier A."/>
            <person name="Kalinowski J."/>
            <person name="Ruckert C."/>
        </authorList>
    </citation>
    <scope>NUCLEOTIDE SEQUENCE</scope>
    <source>
        <strain evidence="1">JCM 4386</strain>
    </source>
</reference>
<reference evidence="1" key="2">
    <citation type="submission" date="2020-09" db="EMBL/GenBank/DDBJ databases">
        <authorList>
            <person name="Sun Q."/>
            <person name="Ohkuma M."/>
        </authorList>
    </citation>
    <scope>NUCLEOTIDE SEQUENCE</scope>
    <source>
        <strain evidence="1">JCM 4386</strain>
    </source>
</reference>
<comment type="caution">
    <text evidence="1">The sequence shown here is derived from an EMBL/GenBank/DDBJ whole genome shotgun (WGS) entry which is preliminary data.</text>
</comment>